<accession>A0A811RDW9</accession>
<protein>
    <recommendedName>
        <fullName evidence="4">Late embryogenesis abundant protein LEA-2 subgroup domain-containing protein</fullName>
    </recommendedName>
</protein>
<dbReference type="PANTHER" id="PTHR36480:SF9">
    <property type="entry name" value="OS06G0121700 PROTEIN"/>
    <property type="match status" value="1"/>
</dbReference>
<gene>
    <name evidence="2" type="ORF">NCGR_LOCUS51506</name>
</gene>
<keyword evidence="3" id="KW-1185">Reference proteome</keyword>
<dbReference type="Proteomes" id="UP000604825">
    <property type="component" value="Unassembled WGS sequence"/>
</dbReference>
<name>A0A811RDW9_9POAL</name>
<evidence type="ECO:0008006" key="4">
    <source>
        <dbReference type="Google" id="ProtNLM"/>
    </source>
</evidence>
<dbReference type="EMBL" id="CAJGYO010000014">
    <property type="protein sequence ID" value="CAD6268201.1"/>
    <property type="molecule type" value="Genomic_DNA"/>
</dbReference>
<evidence type="ECO:0000313" key="2">
    <source>
        <dbReference type="EMBL" id="CAD6268201.1"/>
    </source>
</evidence>
<organism evidence="2 3">
    <name type="scientific">Miscanthus lutarioriparius</name>
    <dbReference type="NCBI Taxonomy" id="422564"/>
    <lineage>
        <taxon>Eukaryota</taxon>
        <taxon>Viridiplantae</taxon>
        <taxon>Streptophyta</taxon>
        <taxon>Embryophyta</taxon>
        <taxon>Tracheophyta</taxon>
        <taxon>Spermatophyta</taxon>
        <taxon>Magnoliopsida</taxon>
        <taxon>Liliopsida</taxon>
        <taxon>Poales</taxon>
        <taxon>Poaceae</taxon>
        <taxon>PACMAD clade</taxon>
        <taxon>Panicoideae</taxon>
        <taxon>Andropogonodae</taxon>
        <taxon>Andropogoneae</taxon>
        <taxon>Saccharinae</taxon>
        <taxon>Miscanthus</taxon>
    </lineage>
</organism>
<proteinExistence type="predicted"/>
<feature type="region of interest" description="Disordered" evidence="1">
    <location>
        <begin position="186"/>
        <end position="205"/>
    </location>
</feature>
<reference evidence="2" key="1">
    <citation type="submission" date="2020-10" db="EMBL/GenBank/DDBJ databases">
        <authorList>
            <person name="Han B."/>
            <person name="Lu T."/>
            <person name="Zhao Q."/>
            <person name="Huang X."/>
            <person name="Zhao Y."/>
        </authorList>
    </citation>
    <scope>NUCLEOTIDE SEQUENCE</scope>
</reference>
<comment type="caution">
    <text evidence="2">The sequence shown here is derived from an EMBL/GenBank/DDBJ whole genome shotgun (WGS) entry which is preliminary data.</text>
</comment>
<evidence type="ECO:0000256" key="1">
    <source>
        <dbReference type="SAM" id="MobiDB-lite"/>
    </source>
</evidence>
<dbReference type="AlphaFoldDB" id="A0A811RDW9"/>
<evidence type="ECO:0000313" key="3">
    <source>
        <dbReference type="Proteomes" id="UP000604825"/>
    </source>
</evidence>
<sequence>METGDEVRRRCRSVRRWSGKRCALAAILGTIAASAVATAVTVVLRPVRLSFSITDAMSWHVAPGAIWAFNVTVANPSRRAGVHYLLLSVSMQYLTPNGSSWVLESGAPTPCYQPPWNTTSFPMAFCITKEDNLSELGRVNTSVPMNPYVKARVRFKVGPAYTKPYEITVLCNHVYFANNESSSASSHSHQRVHVHPPVNCTGTSP</sequence>
<dbReference type="PANTHER" id="PTHR36480">
    <property type="entry name" value="OS06G0118900 PROTEIN-RELATED"/>
    <property type="match status" value="1"/>
</dbReference>